<dbReference type="GO" id="GO:0070006">
    <property type="term" value="F:metalloaminopeptidase activity"/>
    <property type="evidence" value="ECO:0007669"/>
    <property type="project" value="TreeGrafter"/>
</dbReference>
<dbReference type="InterPro" id="IPR050344">
    <property type="entry name" value="Peptidase_M1_aminopeptidases"/>
</dbReference>
<sequence length="178" mass="20141">LHFVNDEVAEGFALDALKSSHPIEVEIDNPNELDEIYDSITYAKSNSVNRMLCNYLGEDVFQKGLRIYLNRFKYGNAVTEDLWNAHSEASGQDVKTLMSSWTKQMGFPLVSVQQTVDGNKRVLKLTQKRFIADGTADENNSVWQVPITASTSADPSVIKHRMLMKEREQEFVIEGVKP</sequence>
<dbReference type="InterPro" id="IPR014782">
    <property type="entry name" value="Peptidase_M1_dom"/>
</dbReference>
<feature type="domain" description="Peptidase M1 membrane alanine aminopeptidase" evidence="1">
    <location>
        <begin position="3"/>
        <end position="101"/>
    </location>
</feature>
<dbReference type="Gene3D" id="1.10.390.10">
    <property type="entry name" value="Neutral Protease Domain 2"/>
    <property type="match status" value="1"/>
</dbReference>
<dbReference type="InterPro" id="IPR027268">
    <property type="entry name" value="Peptidase_M4/M1_CTD_sf"/>
</dbReference>
<evidence type="ECO:0000259" key="1">
    <source>
        <dbReference type="Pfam" id="PF01433"/>
    </source>
</evidence>
<dbReference type="Pfam" id="PF01433">
    <property type="entry name" value="Peptidase_M1"/>
    <property type="match status" value="1"/>
</dbReference>
<proteinExistence type="predicted"/>
<dbReference type="GO" id="GO:0008270">
    <property type="term" value="F:zinc ion binding"/>
    <property type="evidence" value="ECO:0007669"/>
    <property type="project" value="InterPro"/>
</dbReference>
<protein>
    <submittedName>
        <fullName evidence="2">Peptidase_M1 domain-containing protein</fullName>
    </submittedName>
</protein>
<accession>A0A0M3JCY2</accession>
<dbReference type="Gene3D" id="2.60.40.1910">
    <property type="match status" value="1"/>
</dbReference>
<dbReference type="SUPFAM" id="SSF55486">
    <property type="entry name" value="Metalloproteases ('zincins'), catalytic domain"/>
    <property type="match status" value="1"/>
</dbReference>
<dbReference type="GO" id="GO:0005737">
    <property type="term" value="C:cytoplasm"/>
    <property type="evidence" value="ECO:0007669"/>
    <property type="project" value="TreeGrafter"/>
</dbReference>
<dbReference type="WBParaSite" id="ASIM_0000546501-mRNA-1">
    <property type="protein sequence ID" value="ASIM_0000546501-mRNA-1"/>
    <property type="gene ID" value="ASIM_0000546501"/>
</dbReference>
<dbReference type="AlphaFoldDB" id="A0A0M3JCY2"/>
<dbReference type="GO" id="GO:0043171">
    <property type="term" value="P:peptide catabolic process"/>
    <property type="evidence" value="ECO:0007669"/>
    <property type="project" value="TreeGrafter"/>
</dbReference>
<dbReference type="PANTHER" id="PTHR11533">
    <property type="entry name" value="PROTEASE M1 ZINC METALLOPROTEASE"/>
    <property type="match status" value="1"/>
</dbReference>
<dbReference type="GO" id="GO:0005615">
    <property type="term" value="C:extracellular space"/>
    <property type="evidence" value="ECO:0007669"/>
    <property type="project" value="TreeGrafter"/>
</dbReference>
<dbReference type="GO" id="GO:0042277">
    <property type="term" value="F:peptide binding"/>
    <property type="evidence" value="ECO:0007669"/>
    <property type="project" value="TreeGrafter"/>
</dbReference>
<name>A0A0M3JCY2_ANISI</name>
<dbReference type="GO" id="GO:0016020">
    <property type="term" value="C:membrane"/>
    <property type="evidence" value="ECO:0007669"/>
    <property type="project" value="TreeGrafter"/>
</dbReference>
<dbReference type="GO" id="GO:0006508">
    <property type="term" value="P:proteolysis"/>
    <property type="evidence" value="ECO:0007669"/>
    <property type="project" value="TreeGrafter"/>
</dbReference>
<evidence type="ECO:0000313" key="2">
    <source>
        <dbReference type="WBParaSite" id="ASIM_0000546501-mRNA-1"/>
    </source>
</evidence>
<reference evidence="2" key="1">
    <citation type="submission" date="2017-02" db="UniProtKB">
        <authorList>
            <consortium name="WormBaseParasite"/>
        </authorList>
    </citation>
    <scope>IDENTIFICATION</scope>
</reference>
<dbReference type="PANTHER" id="PTHR11533:SF174">
    <property type="entry name" value="PUROMYCIN-SENSITIVE AMINOPEPTIDASE-RELATED"/>
    <property type="match status" value="1"/>
</dbReference>
<organism evidence="2">
    <name type="scientific">Anisakis simplex</name>
    <name type="common">Herring worm</name>
    <dbReference type="NCBI Taxonomy" id="6269"/>
    <lineage>
        <taxon>Eukaryota</taxon>
        <taxon>Metazoa</taxon>
        <taxon>Ecdysozoa</taxon>
        <taxon>Nematoda</taxon>
        <taxon>Chromadorea</taxon>
        <taxon>Rhabditida</taxon>
        <taxon>Spirurina</taxon>
        <taxon>Ascaridomorpha</taxon>
        <taxon>Ascaridoidea</taxon>
        <taxon>Anisakidae</taxon>
        <taxon>Anisakis</taxon>
        <taxon>Anisakis simplex complex</taxon>
    </lineage>
</organism>